<feature type="active site" description="Proton donor" evidence="6">
    <location>
        <position position="108"/>
    </location>
</feature>
<evidence type="ECO:0000256" key="5">
    <source>
        <dbReference type="ARBA" id="ARBA00047664"/>
    </source>
</evidence>
<comment type="caution">
    <text evidence="8">The sequence shown here is derived from an EMBL/GenBank/DDBJ whole genome shotgun (WGS) entry which is preliminary data.</text>
</comment>
<evidence type="ECO:0000256" key="4">
    <source>
        <dbReference type="ARBA" id="ARBA00038440"/>
    </source>
</evidence>
<keyword evidence="9" id="KW-1185">Reference proteome</keyword>
<feature type="site" description="Raises pKa of active site His" evidence="6">
    <location>
        <position position="144"/>
    </location>
</feature>
<dbReference type="Pfam" id="PF00551">
    <property type="entry name" value="Formyl_trans_N"/>
    <property type="match status" value="1"/>
</dbReference>
<feature type="binding site" evidence="6">
    <location>
        <begin position="89"/>
        <end position="92"/>
    </location>
    <ligand>
        <name>(6R)-10-formyltetrahydrofolate</name>
        <dbReference type="ChEBI" id="CHEBI:195366"/>
    </ligand>
</feature>
<evidence type="ECO:0000313" key="8">
    <source>
        <dbReference type="EMBL" id="MDQ0208451.1"/>
    </source>
</evidence>
<name>A0ABT9YL28_9BACI</name>
<feature type="binding site" evidence="6">
    <location>
        <begin position="11"/>
        <end position="13"/>
    </location>
    <ligand>
        <name>N(1)-(5-phospho-beta-D-ribosyl)glycinamide</name>
        <dbReference type="ChEBI" id="CHEBI:143788"/>
    </ligand>
</feature>
<dbReference type="SUPFAM" id="SSF53328">
    <property type="entry name" value="Formyltransferase"/>
    <property type="match status" value="1"/>
</dbReference>
<dbReference type="InterPro" id="IPR036477">
    <property type="entry name" value="Formyl_transf_N_sf"/>
</dbReference>
<gene>
    <name evidence="6" type="primary">purN</name>
    <name evidence="8" type="ORF">J2S05_003262</name>
</gene>
<evidence type="ECO:0000256" key="1">
    <source>
        <dbReference type="ARBA" id="ARBA00005054"/>
    </source>
</evidence>
<keyword evidence="3 6" id="KW-0658">Purine biosynthesis</keyword>
<organism evidence="8 9">
    <name type="scientific">Alkalicoccobacillus murimartini</name>
    <dbReference type="NCBI Taxonomy" id="171685"/>
    <lineage>
        <taxon>Bacteria</taxon>
        <taxon>Bacillati</taxon>
        <taxon>Bacillota</taxon>
        <taxon>Bacilli</taxon>
        <taxon>Bacillales</taxon>
        <taxon>Bacillaceae</taxon>
        <taxon>Alkalicoccobacillus</taxon>
    </lineage>
</organism>
<reference evidence="8 9" key="1">
    <citation type="submission" date="2023-07" db="EMBL/GenBank/DDBJ databases">
        <title>Genomic Encyclopedia of Type Strains, Phase IV (KMG-IV): sequencing the most valuable type-strain genomes for metagenomic binning, comparative biology and taxonomic classification.</title>
        <authorList>
            <person name="Goeker M."/>
        </authorList>
    </citation>
    <scope>NUCLEOTIDE SEQUENCE [LARGE SCALE GENOMIC DNA]</scope>
    <source>
        <strain evidence="8 9">DSM 19154</strain>
    </source>
</reference>
<dbReference type="PROSITE" id="PS00373">
    <property type="entry name" value="GART"/>
    <property type="match status" value="1"/>
</dbReference>
<proteinExistence type="inferred from homology"/>
<dbReference type="PANTHER" id="PTHR43369">
    <property type="entry name" value="PHOSPHORIBOSYLGLYCINAMIDE FORMYLTRANSFERASE"/>
    <property type="match status" value="1"/>
</dbReference>
<dbReference type="HAMAP" id="MF_01930">
    <property type="entry name" value="PurN"/>
    <property type="match status" value="1"/>
</dbReference>
<sequence>MRIAVFASGTGSNAEALIQAAKENQLGGEVVLLVSDKPEAGALKKAESYGIKTVALALKSFATKAEYEAKVVEHLQDHKVDFLCLAGYMRLVGSTLLTAYEGRIVNIHPSLLPAFPGLDAVGQALTAGVSETGVTIHFVDAGMDTGPIIAQETVLIQKGDTSEDVMKKIQAVEHQLYPRTVKQLMESKDVGGDGHNE</sequence>
<dbReference type="GO" id="GO:0004644">
    <property type="term" value="F:phosphoribosylglycinamide formyltransferase activity"/>
    <property type="evidence" value="ECO:0007669"/>
    <property type="project" value="UniProtKB-EC"/>
</dbReference>
<dbReference type="Gene3D" id="3.40.50.170">
    <property type="entry name" value="Formyl transferase, N-terminal domain"/>
    <property type="match status" value="1"/>
</dbReference>
<accession>A0ABT9YL28</accession>
<dbReference type="InterPro" id="IPR004607">
    <property type="entry name" value="GART"/>
</dbReference>
<comment type="pathway">
    <text evidence="1 6">Purine metabolism; IMP biosynthesis via de novo pathway; N(2)-formyl-N(1)-(5-phospho-D-ribosyl)glycinamide from N(1)-(5-phospho-D-ribosyl)glycinamide (10-formyl THF route): step 1/1.</text>
</comment>
<evidence type="ECO:0000256" key="2">
    <source>
        <dbReference type="ARBA" id="ARBA00022679"/>
    </source>
</evidence>
<dbReference type="InterPro" id="IPR002376">
    <property type="entry name" value="Formyl_transf_N"/>
</dbReference>
<dbReference type="EC" id="2.1.2.2" evidence="6"/>
<feature type="binding site" evidence="6">
    <location>
        <position position="106"/>
    </location>
    <ligand>
        <name>(6R)-10-formyltetrahydrofolate</name>
        <dbReference type="ChEBI" id="CHEBI:195366"/>
    </ligand>
</feature>
<evidence type="ECO:0000256" key="3">
    <source>
        <dbReference type="ARBA" id="ARBA00022755"/>
    </source>
</evidence>
<comment type="similarity">
    <text evidence="4 6">Belongs to the GART family.</text>
</comment>
<dbReference type="Proteomes" id="UP001225034">
    <property type="component" value="Unassembled WGS sequence"/>
</dbReference>
<evidence type="ECO:0000313" key="9">
    <source>
        <dbReference type="Proteomes" id="UP001225034"/>
    </source>
</evidence>
<feature type="binding site" evidence="6">
    <location>
        <position position="64"/>
    </location>
    <ligand>
        <name>(6R)-10-formyltetrahydrofolate</name>
        <dbReference type="ChEBI" id="CHEBI:195366"/>
    </ligand>
</feature>
<dbReference type="CDD" id="cd08645">
    <property type="entry name" value="FMT_core_GART"/>
    <property type="match status" value="1"/>
</dbReference>
<comment type="catalytic activity">
    <reaction evidence="5 6">
        <text>N(1)-(5-phospho-beta-D-ribosyl)glycinamide + (6R)-10-formyltetrahydrofolate = N(2)-formyl-N(1)-(5-phospho-beta-D-ribosyl)glycinamide + (6S)-5,6,7,8-tetrahydrofolate + H(+)</text>
        <dbReference type="Rhea" id="RHEA:15053"/>
        <dbReference type="ChEBI" id="CHEBI:15378"/>
        <dbReference type="ChEBI" id="CHEBI:57453"/>
        <dbReference type="ChEBI" id="CHEBI:143788"/>
        <dbReference type="ChEBI" id="CHEBI:147286"/>
        <dbReference type="ChEBI" id="CHEBI:195366"/>
        <dbReference type="EC" id="2.1.2.2"/>
    </reaction>
</comment>
<evidence type="ECO:0000256" key="6">
    <source>
        <dbReference type="HAMAP-Rule" id="MF_01930"/>
    </source>
</evidence>
<keyword evidence="2 6" id="KW-0808">Transferase</keyword>
<feature type="domain" description="Formyl transferase N-terminal" evidence="7">
    <location>
        <begin position="1"/>
        <end position="181"/>
    </location>
</feature>
<dbReference type="PANTHER" id="PTHR43369:SF2">
    <property type="entry name" value="PHOSPHORIBOSYLGLYCINAMIDE FORMYLTRANSFERASE"/>
    <property type="match status" value="1"/>
</dbReference>
<dbReference type="InterPro" id="IPR001555">
    <property type="entry name" value="GART_AS"/>
</dbReference>
<dbReference type="RefSeq" id="WP_306984509.1">
    <property type="nucleotide sequence ID" value="NZ_JAUSUA010000005.1"/>
</dbReference>
<comment type="function">
    <text evidence="6">Catalyzes the transfer of a formyl group from 10-formyltetrahydrofolate to 5-phospho-ribosyl-glycinamide (GAR), producing 5-phospho-ribosyl-N-formylglycinamide (FGAR) and tetrahydrofolate.</text>
</comment>
<protein>
    <recommendedName>
        <fullName evidence="6">Phosphoribosylglycinamide formyltransferase</fullName>
        <ecNumber evidence="6">2.1.2.2</ecNumber>
    </recommendedName>
    <alternativeName>
        <fullName evidence="6">5'-phosphoribosylglycinamide transformylase</fullName>
    </alternativeName>
    <alternativeName>
        <fullName evidence="6">GAR transformylase</fullName>
        <shortName evidence="6">GART</shortName>
    </alternativeName>
</protein>
<dbReference type="EMBL" id="JAUSUA010000005">
    <property type="protein sequence ID" value="MDQ0208451.1"/>
    <property type="molecule type" value="Genomic_DNA"/>
</dbReference>
<evidence type="ECO:0000259" key="7">
    <source>
        <dbReference type="Pfam" id="PF00551"/>
    </source>
</evidence>
<dbReference type="NCBIfam" id="TIGR00639">
    <property type="entry name" value="PurN"/>
    <property type="match status" value="1"/>
</dbReference>